<organism evidence="1 2">
    <name type="scientific">Zancudomyces culisetae</name>
    <name type="common">Gut fungus</name>
    <name type="synonym">Smittium culisetae</name>
    <dbReference type="NCBI Taxonomy" id="1213189"/>
    <lineage>
        <taxon>Eukaryota</taxon>
        <taxon>Fungi</taxon>
        <taxon>Fungi incertae sedis</taxon>
        <taxon>Zoopagomycota</taxon>
        <taxon>Kickxellomycotina</taxon>
        <taxon>Harpellomycetes</taxon>
        <taxon>Harpellales</taxon>
        <taxon>Legeriomycetaceae</taxon>
        <taxon>Zancudomyces</taxon>
    </lineage>
</organism>
<sequence length="206" mass="22789">MLKCIQMVLDSKNLDHIWKAAEVMCLFCKQHSGAIAVISEEIIDMYNDLISEFSKFLVTAETDKARKLQCQTIGLKVVYAVIKCQDTYTDETREKLNQVVYSLLESILSNNKGKYALEESKERAADDTLGLIEINEEDIEQLSRSLGVSELWKGTNGFFGKAATASVSKHSYYRAIAMFGTINRTCGLGGGIGFGGSGGTRFNIDE</sequence>
<dbReference type="AlphaFoldDB" id="A0A1R1PWK3"/>
<accession>A0A1R1PWK3</accession>
<evidence type="ECO:0000313" key="2">
    <source>
        <dbReference type="Proteomes" id="UP000188320"/>
    </source>
</evidence>
<proteinExistence type="predicted"/>
<dbReference type="OrthoDB" id="19232at2759"/>
<evidence type="ECO:0000313" key="1">
    <source>
        <dbReference type="EMBL" id="OMH85376.1"/>
    </source>
</evidence>
<dbReference type="Proteomes" id="UP000188320">
    <property type="component" value="Unassembled WGS sequence"/>
</dbReference>
<name>A0A1R1PWK3_ZANCU</name>
<reference evidence="2" key="1">
    <citation type="submission" date="2017-01" db="EMBL/GenBank/DDBJ databases">
        <authorList>
            <person name="Wang Y."/>
            <person name="White M."/>
            <person name="Kvist S."/>
            <person name="Moncalvo J.-M."/>
        </authorList>
    </citation>
    <scope>NUCLEOTIDE SEQUENCE [LARGE SCALE GENOMIC DNA]</scope>
    <source>
        <strain evidence="2">COL-18-3</strain>
    </source>
</reference>
<gene>
    <name evidence="1" type="ORF">AX774_g1084</name>
</gene>
<comment type="caution">
    <text evidence="1">The sequence shown here is derived from an EMBL/GenBank/DDBJ whole genome shotgun (WGS) entry which is preliminary data.</text>
</comment>
<protein>
    <submittedName>
        <fullName evidence="1">Uncharacterized protein</fullName>
    </submittedName>
</protein>
<dbReference type="EMBL" id="LSSK01000091">
    <property type="protein sequence ID" value="OMH85376.1"/>
    <property type="molecule type" value="Genomic_DNA"/>
</dbReference>
<keyword evidence="2" id="KW-1185">Reference proteome</keyword>